<dbReference type="Proteomes" id="UP001066276">
    <property type="component" value="Chromosome 10"/>
</dbReference>
<reference evidence="2" key="1">
    <citation type="journal article" date="2022" name="bioRxiv">
        <title>Sequencing and chromosome-scale assembly of the giantPleurodeles waltlgenome.</title>
        <authorList>
            <person name="Brown T."/>
            <person name="Elewa A."/>
            <person name="Iarovenko S."/>
            <person name="Subramanian E."/>
            <person name="Araus A.J."/>
            <person name="Petzold A."/>
            <person name="Susuki M."/>
            <person name="Suzuki K.-i.T."/>
            <person name="Hayashi T."/>
            <person name="Toyoda A."/>
            <person name="Oliveira C."/>
            <person name="Osipova E."/>
            <person name="Leigh N.D."/>
            <person name="Simon A."/>
            <person name="Yun M.H."/>
        </authorList>
    </citation>
    <scope>NUCLEOTIDE SEQUENCE</scope>
    <source>
        <strain evidence="2">20211129_DDA</strain>
        <tissue evidence="2">Liver</tissue>
    </source>
</reference>
<name>A0AAV7M697_PLEWA</name>
<evidence type="ECO:0000313" key="2">
    <source>
        <dbReference type="EMBL" id="KAJ1099315.1"/>
    </source>
</evidence>
<feature type="region of interest" description="Disordered" evidence="1">
    <location>
        <begin position="1"/>
        <end position="49"/>
    </location>
</feature>
<gene>
    <name evidence="2" type="ORF">NDU88_004417</name>
</gene>
<feature type="region of interest" description="Disordered" evidence="1">
    <location>
        <begin position="66"/>
        <end position="105"/>
    </location>
</feature>
<feature type="compositionally biased region" description="Acidic residues" evidence="1">
    <location>
        <begin position="128"/>
        <end position="139"/>
    </location>
</feature>
<proteinExistence type="predicted"/>
<feature type="region of interest" description="Disordered" evidence="1">
    <location>
        <begin position="120"/>
        <end position="139"/>
    </location>
</feature>
<accession>A0AAV7M697</accession>
<feature type="compositionally biased region" description="Polar residues" evidence="1">
    <location>
        <begin position="66"/>
        <end position="93"/>
    </location>
</feature>
<dbReference type="EMBL" id="JANPWB010000014">
    <property type="protein sequence ID" value="KAJ1099315.1"/>
    <property type="molecule type" value="Genomic_DNA"/>
</dbReference>
<evidence type="ECO:0000313" key="3">
    <source>
        <dbReference type="Proteomes" id="UP001066276"/>
    </source>
</evidence>
<feature type="compositionally biased region" description="Basic and acidic residues" evidence="1">
    <location>
        <begin position="37"/>
        <end position="49"/>
    </location>
</feature>
<organism evidence="2 3">
    <name type="scientific">Pleurodeles waltl</name>
    <name type="common">Iberian ribbed newt</name>
    <dbReference type="NCBI Taxonomy" id="8319"/>
    <lineage>
        <taxon>Eukaryota</taxon>
        <taxon>Metazoa</taxon>
        <taxon>Chordata</taxon>
        <taxon>Craniata</taxon>
        <taxon>Vertebrata</taxon>
        <taxon>Euteleostomi</taxon>
        <taxon>Amphibia</taxon>
        <taxon>Batrachia</taxon>
        <taxon>Caudata</taxon>
        <taxon>Salamandroidea</taxon>
        <taxon>Salamandridae</taxon>
        <taxon>Pleurodelinae</taxon>
        <taxon>Pleurodeles</taxon>
    </lineage>
</organism>
<sequence>MEIRHLSLEPGTASPEKSGTFLKNAGKDVGFPWSDGKLSDDRMSKEGAKDVELGETNSNAEALNLAQNTGSQETEDMQQMFSISEAKTMSLSQRGKEEKLSGAKGDYGLADTVERFFSLSDQSKNSDSDEEIPLTDSDLECSSSASIWASNNLTCRRKSLEQTSTGGNLGTKLRGDLPNDQDEVGEMQWDYTATQQAFLKVDSTNDI</sequence>
<keyword evidence="3" id="KW-1185">Reference proteome</keyword>
<protein>
    <submittedName>
        <fullName evidence="2">Uncharacterized protein</fullName>
    </submittedName>
</protein>
<evidence type="ECO:0000256" key="1">
    <source>
        <dbReference type="SAM" id="MobiDB-lite"/>
    </source>
</evidence>
<dbReference type="AlphaFoldDB" id="A0AAV7M697"/>
<comment type="caution">
    <text evidence="2">The sequence shown here is derived from an EMBL/GenBank/DDBJ whole genome shotgun (WGS) entry which is preliminary data.</text>
</comment>